<dbReference type="HOGENOM" id="CLU_097716_0_0_1"/>
<name>J3MXA1_ORYBR</name>
<protein>
    <submittedName>
        <fullName evidence="2">Uncharacterized protein</fullName>
    </submittedName>
</protein>
<feature type="region of interest" description="Disordered" evidence="1">
    <location>
        <begin position="71"/>
        <end position="103"/>
    </location>
</feature>
<feature type="compositionally biased region" description="Polar residues" evidence="1">
    <location>
        <begin position="71"/>
        <end position="84"/>
    </location>
</feature>
<dbReference type="eggNOG" id="ENOG502QWAG">
    <property type="taxonomic scope" value="Eukaryota"/>
</dbReference>
<evidence type="ECO:0000256" key="1">
    <source>
        <dbReference type="SAM" id="MobiDB-lite"/>
    </source>
</evidence>
<dbReference type="Gramene" id="OB09G16300.1">
    <property type="protein sequence ID" value="OB09G16300.1"/>
    <property type="gene ID" value="OB09G16300"/>
</dbReference>
<accession>J3MXA1</accession>
<dbReference type="EnsemblPlants" id="OB09G16300.1">
    <property type="protein sequence ID" value="OB09G16300.1"/>
    <property type="gene ID" value="OB09G16300"/>
</dbReference>
<reference evidence="2" key="2">
    <citation type="submission" date="2013-04" db="UniProtKB">
        <authorList>
            <consortium name="EnsemblPlants"/>
        </authorList>
    </citation>
    <scope>IDENTIFICATION</scope>
</reference>
<reference evidence="2" key="1">
    <citation type="journal article" date="2013" name="Nat. Commun.">
        <title>Whole-genome sequencing of Oryza brachyantha reveals mechanisms underlying Oryza genome evolution.</title>
        <authorList>
            <person name="Chen J."/>
            <person name="Huang Q."/>
            <person name="Gao D."/>
            <person name="Wang J."/>
            <person name="Lang Y."/>
            <person name="Liu T."/>
            <person name="Li B."/>
            <person name="Bai Z."/>
            <person name="Luis Goicoechea J."/>
            <person name="Liang C."/>
            <person name="Chen C."/>
            <person name="Zhang W."/>
            <person name="Sun S."/>
            <person name="Liao Y."/>
            <person name="Zhang X."/>
            <person name="Yang L."/>
            <person name="Song C."/>
            <person name="Wang M."/>
            <person name="Shi J."/>
            <person name="Liu G."/>
            <person name="Liu J."/>
            <person name="Zhou H."/>
            <person name="Zhou W."/>
            <person name="Yu Q."/>
            <person name="An N."/>
            <person name="Chen Y."/>
            <person name="Cai Q."/>
            <person name="Wang B."/>
            <person name="Liu B."/>
            <person name="Min J."/>
            <person name="Huang Y."/>
            <person name="Wu H."/>
            <person name="Li Z."/>
            <person name="Zhang Y."/>
            <person name="Yin Y."/>
            <person name="Song W."/>
            <person name="Jiang J."/>
            <person name="Jackson S.A."/>
            <person name="Wing R.A."/>
            <person name="Wang J."/>
            <person name="Chen M."/>
        </authorList>
    </citation>
    <scope>NUCLEOTIDE SEQUENCE [LARGE SCALE GENOMIC DNA]</scope>
    <source>
        <strain evidence="2">cv. IRGC 101232</strain>
    </source>
</reference>
<evidence type="ECO:0000313" key="2">
    <source>
        <dbReference type="EnsemblPlants" id="OB09G16300.1"/>
    </source>
</evidence>
<evidence type="ECO:0000313" key="3">
    <source>
        <dbReference type="Proteomes" id="UP000006038"/>
    </source>
</evidence>
<organism evidence="2">
    <name type="scientific">Oryza brachyantha</name>
    <name type="common">malo sina</name>
    <dbReference type="NCBI Taxonomy" id="4533"/>
    <lineage>
        <taxon>Eukaryota</taxon>
        <taxon>Viridiplantae</taxon>
        <taxon>Streptophyta</taxon>
        <taxon>Embryophyta</taxon>
        <taxon>Tracheophyta</taxon>
        <taxon>Spermatophyta</taxon>
        <taxon>Magnoliopsida</taxon>
        <taxon>Liliopsida</taxon>
        <taxon>Poales</taxon>
        <taxon>Poaceae</taxon>
        <taxon>BOP clade</taxon>
        <taxon>Oryzoideae</taxon>
        <taxon>Oryzeae</taxon>
        <taxon>Oryzinae</taxon>
        <taxon>Oryza</taxon>
    </lineage>
</organism>
<sequence>MFFASRGSLPSAPSTVVHMPEAHVFAPAKATVTEVSPTKPMLVQKPQLVSSPVSNISKPISIVSQAASLPRSASSSNVDSTAPKSSVPLVVPRTSLPSSAEPETLATTTAAAIMPRGMTVY</sequence>
<proteinExistence type="predicted"/>
<keyword evidence="3" id="KW-1185">Reference proteome</keyword>
<dbReference type="STRING" id="4533.J3MXA1"/>
<dbReference type="AlphaFoldDB" id="J3MXA1"/>
<dbReference type="Proteomes" id="UP000006038">
    <property type="component" value="Chromosome 9"/>
</dbReference>